<comment type="subcellular location">
    <subcellularLocation>
        <location evidence="1">Cell membrane</location>
        <topology evidence="1">Multi-pass membrane protein</topology>
    </subcellularLocation>
</comment>
<dbReference type="Pfam" id="PF01554">
    <property type="entry name" value="MatE"/>
    <property type="match status" value="2"/>
</dbReference>
<evidence type="ECO:0000313" key="8">
    <source>
        <dbReference type="Proteomes" id="UP000285740"/>
    </source>
</evidence>
<protein>
    <submittedName>
        <fullName evidence="7">MATE family efflux transporter</fullName>
    </submittedName>
</protein>
<evidence type="ECO:0000256" key="6">
    <source>
        <dbReference type="SAM" id="Phobius"/>
    </source>
</evidence>
<keyword evidence="3 6" id="KW-0812">Transmembrane</keyword>
<proteinExistence type="predicted"/>
<keyword evidence="2" id="KW-1003">Cell membrane</keyword>
<feature type="transmembrane region" description="Helical" evidence="6">
    <location>
        <begin position="171"/>
        <end position="191"/>
    </location>
</feature>
<dbReference type="InterPro" id="IPR024539">
    <property type="entry name" value="DUF3877"/>
</dbReference>
<feature type="transmembrane region" description="Helical" evidence="6">
    <location>
        <begin position="96"/>
        <end position="119"/>
    </location>
</feature>
<feature type="transmembrane region" description="Helical" evidence="6">
    <location>
        <begin position="197"/>
        <end position="217"/>
    </location>
</feature>
<comment type="caution">
    <text evidence="7">The sequence shown here is derived from an EMBL/GenBank/DDBJ whole genome shotgun (WGS) entry which is preliminary data.</text>
</comment>
<accession>A0A413T209</accession>
<dbReference type="PANTHER" id="PTHR43823">
    <property type="entry name" value="SPORULATION PROTEIN YKVU"/>
    <property type="match status" value="1"/>
</dbReference>
<keyword evidence="4 6" id="KW-1133">Transmembrane helix</keyword>
<sequence length="550" mass="60262">MQNDKNFLGTAPIGKLLLKLSIPTVIAQLINMLYNVVDRIYIGHIPGEGSLALTGVGVCMPIIMIVTAFAALISSGGAPRASICMGKQDNKSAEQILGNCFSLQIVVSIVLTVVLLIWNKDLLMAFGASKNTLGYATDYMRIYALGTLFVQLTLGMNAFITAQGFTTTSMVSVLIGAICNITLDPVFIFVFNMGVKGAALATVLSQAISTIWVVVFLSGKKTQLHLQKKYMGLKPKIFLPCVALGLATFIMQASESVVTVCFNSSLLHYGGDIAVGAMTILTSVMQFAMLPLQGIAQGSQPIASYNYGAKNADRVKKTFRLLVITCLTYSTLLWAAVQIIPKVFVSIFTSDAKLVAFTAPMLKIYLGGLFLFGIQIACQITFTSLGKAVNSIIVAVVRKFVLLLPLIYIMPHVVSNPTIGVYMAELLQILLLCCLHLFCLHSSLKKHLHKFGILIKCNEECDILIKFTNRNDPYYYCIKDEIFNAIYHRFLPEDFHEFGFSSGIRLSHILLYSTLCSFATLSTCIETLPRINIRAQSSVIIIFCTPCHKI</sequence>
<keyword evidence="5 6" id="KW-0472">Membrane</keyword>
<feature type="transmembrane region" description="Helical" evidence="6">
    <location>
        <begin position="49"/>
        <end position="75"/>
    </location>
</feature>
<evidence type="ECO:0000256" key="4">
    <source>
        <dbReference type="ARBA" id="ARBA00022989"/>
    </source>
</evidence>
<feature type="transmembrane region" description="Helical" evidence="6">
    <location>
        <begin position="392"/>
        <end position="413"/>
    </location>
</feature>
<dbReference type="CDD" id="cd13143">
    <property type="entry name" value="MATE_MepA_like"/>
    <property type="match status" value="1"/>
</dbReference>
<evidence type="ECO:0000256" key="2">
    <source>
        <dbReference type="ARBA" id="ARBA00022475"/>
    </source>
</evidence>
<name>A0A413T209_9FIRM</name>
<dbReference type="GO" id="GO:0015297">
    <property type="term" value="F:antiporter activity"/>
    <property type="evidence" value="ECO:0007669"/>
    <property type="project" value="InterPro"/>
</dbReference>
<dbReference type="GO" id="GO:0005886">
    <property type="term" value="C:plasma membrane"/>
    <property type="evidence" value="ECO:0007669"/>
    <property type="project" value="UniProtKB-SubCell"/>
</dbReference>
<evidence type="ECO:0000256" key="3">
    <source>
        <dbReference type="ARBA" id="ARBA00022692"/>
    </source>
</evidence>
<reference evidence="7 8" key="1">
    <citation type="submission" date="2018-08" db="EMBL/GenBank/DDBJ databases">
        <title>A genome reference for cultivated species of the human gut microbiota.</title>
        <authorList>
            <person name="Zou Y."/>
            <person name="Xue W."/>
            <person name="Luo G."/>
        </authorList>
    </citation>
    <scope>NUCLEOTIDE SEQUENCE [LARGE SCALE GENOMIC DNA]</scope>
    <source>
        <strain evidence="7 8">AM42-30</strain>
    </source>
</reference>
<evidence type="ECO:0000256" key="1">
    <source>
        <dbReference type="ARBA" id="ARBA00004651"/>
    </source>
</evidence>
<dbReference type="InterPro" id="IPR002528">
    <property type="entry name" value="MATE_fam"/>
</dbReference>
<dbReference type="InterPro" id="IPR045070">
    <property type="entry name" value="MATE_MepA-like"/>
</dbReference>
<dbReference type="AlphaFoldDB" id="A0A413T209"/>
<dbReference type="NCBIfam" id="TIGR00797">
    <property type="entry name" value="matE"/>
    <property type="match status" value="1"/>
</dbReference>
<evidence type="ECO:0000256" key="5">
    <source>
        <dbReference type="ARBA" id="ARBA00023136"/>
    </source>
</evidence>
<feature type="transmembrane region" description="Helical" evidence="6">
    <location>
        <begin position="321"/>
        <end position="344"/>
    </location>
</feature>
<feature type="transmembrane region" description="Helical" evidence="6">
    <location>
        <begin position="419"/>
        <end position="440"/>
    </location>
</feature>
<dbReference type="GO" id="GO:0042910">
    <property type="term" value="F:xenobiotic transmembrane transporter activity"/>
    <property type="evidence" value="ECO:0007669"/>
    <property type="project" value="InterPro"/>
</dbReference>
<feature type="transmembrane region" description="Helical" evidence="6">
    <location>
        <begin position="364"/>
        <end position="385"/>
    </location>
</feature>
<dbReference type="Pfam" id="PF12993">
    <property type="entry name" value="DUF3877"/>
    <property type="match status" value="1"/>
</dbReference>
<dbReference type="PANTHER" id="PTHR43823:SF3">
    <property type="entry name" value="MULTIDRUG EXPORT PROTEIN MEPA"/>
    <property type="match status" value="1"/>
</dbReference>
<feature type="transmembrane region" description="Helical" evidence="6">
    <location>
        <begin position="237"/>
        <end position="253"/>
    </location>
</feature>
<organism evidence="7 8">
    <name type="scientific">Eubacterium ventriosum</name>
    <dbReference type="NCBI Taxonomy" id="39496"/>
    <lineage>
        <taxon>Bacteria</taxon>
        <taxon>Bacillati</taxon>
        <taxon>Bacillota</taxon>
        <taxon>Clostridia</taxon>
        <taxon>Eubacteriales</taxon>
        <taxon>Eubacteriaceae</taxon>
        <taxon>Eubacterium</taxon>
    </lineage>
</organism>
<dbReference type="InterPro" id="IPR051327">
    <property type="entry name" value="MATE_MepA_subfamily"/>
</dbReference>
<feature type="transmembrane region" description="Helical" evidence="6">
    <location>
        <begin position="139"/>
        <end position="159"/>
    </location>
</feature>
<evidence type="ECO:0000313" key="7">
    <source>
        <dbReference type="EMBL" id="RHA77012.1"/>
    </source>
</evidence>
<feature type="transmembrane region" description="Helical" evidence="6">
    <location>
        <begin position="16"/>
        <end position="37"/>
    </location>
</feature>
<feature type="transmembrane region" description="Helical" evidence="6">
    <location>
        <begin position="273"/>
        <end position="292"/>
    </location>
</feature>
<dbReference type="EMBL" id="QSFV01000045">
    <property type="protein sequence ID" value="RHA77012.1"/>
    <property type="molecule type" value="Genomic_DNA"/>
</dbReference>
<gene>
    <name evidence="7" type="ORF">DW918_10090</name>
</gene>
<dbReference type="Proteomes" id="UP000285740">
    <property type="component" value="Unassembled WGS sequence"/>
</dbReference>